<gene>
    <name evidence="1" type="ORF">PENTCL1PPCAC_4469</name>
</gene>
<organism evidence="1 2">
    <name type="scientific">Pristionchus entomophagus</name>
    <dbReference type="NCBI Taxonomy" id="358040"/>
    <lineage>
        <taxon>Eukaryota</taxon>
        <taxon>Metazoa</taxon>
        <taxon>Ecdysozoa</taxon>
        <taxon>Nematoda</taxon>
        <taxon>Chromadorea</taxon>
        <taxon>Rhabditida</taxon>
        <taxon>Rhabditina</taxon>
        <taxon>Diplogasteromorpha</taxon>
        <taxon>Diplogasteroidea</taxon>
        <taxon>Neodiplogasteridae</taxon>
        <taxon>Pristionchus</taxon>
    </lineage>
</organism>
<reference evidence="1" key="1">
    <citation type="submission" date="2023-10" db="EMBL/GenBank/DDBJ databases">
        <title>Genome assembly of Pristionchus species.</title>
        <authorList>
            <person name="Yoshida K."/>
            <person name="Sommer R.J."/>
        </authorList>
    </citation>
    <scope>NUCLEOTIDE SEQUENCE</scope>
    <source>
        <strain evidence="1">RS0144</strain>
    </source>
</reference>
<dbReference type="Proteomes" id="UP001432027">
    <property type="component" value="Unassembled WGS sequence"/>
</dbReference>
<dbReference type="AlphaFoldDB" id="A0AAV5SHF8"/>
<dbReference type="EMBL" id="BTSX01000002">
    <property type="protein sequence ID" value="GMS82294.1"/>
    <property type="molecule type" value="Genomic_DNA"/>
</dbReference>
<proteinExistence type="predicted"/>
<keyword evidence="2" id="KW-1185">Reference proteome</keyword>
<feature type="non-terminal residue" evidence="1">
    <location>
        <position position="128"/>
    </location>
</feature>
<evidence type="ECO:0000313" key="1">
    <source>
        <dbReference type="EMBL" id="GMS82294.1"/>
    </source>
</evidence>
<feature type="non-terminal residue" evidence="1">
    <location>
        <position position="1"/>
    </location>
</feature>
<accession>A0AAV5SHF8</accession>
<name>A0AAV5SHF8_9BILA</name>
<evidence type="ECO:0000313" key="2">
    <source>
        <dbReference type="Proteomes" id="UP001432027"/>
    </source>
</evidence>
<protein>
    <submittedName>
        <fullName evidence="1">Uncharacterized protein</fullName>
    </submittedName>
</protein>
<sequence>RIIERPFQDVTLSAVPLEYTTIQVPCGESWTAKWCLRCHNSYCRKHCEDCGLEWGTRTLRCNQFGYRPADVRHTCLLLESKATERMMGDEKGSTWASMAFECRVCEERILEYSHSANPNLINTLPDPI</sequence>
<comment type="caution">
    <text evidence="1">The sequence shown here is derived from an EMBL/GenBank/DDBJ whole genome shotgun (WGS) entry which is preliminary data.</text>
</comment>